<proteinExistence type="predicted"/>
<protein>
    <submittedName>
        <fullName evidence="1">Uncharacterized protein</fullName>
    </submittedName>
</protein>
<accession>A0A0K2TQB0</accession>
<organism evidence="1">
    <name type="scientific">Lepeophtheirus salmonis</name>
    <name type="common">Salmon louse</name>
    <name type="synonym">Caligus salmonis</name>
    <dbReference type="NCBI Taxonomy" id="72036"/>
    <lineage>
        <taxon>Eukaryota</taxon>
        <taxon>Metazoa</taxon>
        <taxon>Ecdysozoa</taxon>
        <taxon>Arthropoda</taxon>
        <taxon>Crustacea</taxon>
        <taxon>Multicrustacea</taxon>
        <taxon>Hexanauplia</taxon>
        <taxon>Copepoda</taxon>
        <taxon>Siphonostomatoida</taxon>
        <taxon>Caligidae</taxon>
        <taxon>Lepeophtheirus</taxon>
    </lineage>
</organism>
<sequence length="50" mass="5341">MSVCLSCPSSSSSFFSFSFFFESRPATEKSNATKAEWNSVALPGHGKACS</sequence>
<dbReference type="AlphaFoldDB" id="A0A0K2TQB0"/>
<reference evidence="1" key="1">
    <citation type="submission" date="2014-05" db="EMBL/GenBank/DDBJ databases">
        <authorList>
            <person name="Chronopoulou M."/>
        </authorList>
    </citation>
    <scope>NUCLEOTIDE SEQUENCE</scope>
    <source>
        <tissue evidence="1">Whole organism</tissue>
    </source>
</reference>
<dbReference type="EMBL" id="HACA01010862">
    <property type="protein sequence ID" value="CDW28223.1"/>
    <property type="molecule type" value="Transcribed_RNA"/>
</dbReference>
<name>A0A0K2TQB0_LEPSM</name>
<evidence type="ECO:0000313" key="1">
    <source>
        <dbReference type="EMBL" id="CDW28223.1"/>
    </source>
</evidence>